<evidence type="ECO:0000256" key="5">
    <source>
        <dbReference type="ARBA" id="ARBA00023152"/>
    </source>
</evidence>
<gene>
    <name evidence="8" type="ORF">OU798_07235</name>
</gene>
<dbReference type="PANTHER" id="PTHR31209:SF4">
    <property type="entry name" value="2,3-BISPHOSPHOGLYCERATE-INDEPENDENT PHOSPHOGLYCERATE MUTASE"/>
    <property type="match status" value="1"/>
</dbReference>
<dbReference type="GO" id="GO:0046872">
    <property type="term" value="F:metal ion binding"/>
    <property type="evidence" value="ECO:0007669"/>
    <property type="project" value="InterPro"/>
</dbReference>
<dbReference type="PANTHER" id="PTHR31209">
    <property type="entry name" value="COFACTOR-INDEPENDENT PHOSPHOGLYCERATE MUTASE"/>
    <property type="match status" value="1"/>
</dbReference>
<dbReference type="NCBIfam" id="NF003242">
    <property type="entry name" value="PRK04200.1"/>
    <property type="match status" value="1"/>
</dbReference>
<dbReference type="Gene3D" id="3.30.70.2130">
    <property type="entry name" value="Metalloenzyme domain"/>
    <property type="match status" value="1"/>
</dbReference>
<dbReference type="InterPro" id="IPR006124">
    <property type="entry name" value="Metalloenzyme"/>
</dbReference>
<dbReference type="AlphaFoldDB" id="A0A9X3F4A2"/>
<dbReference type="Gene3D" id="3.40.720.10">
    <property type="entry name" value="Alkaline Phosphatase, subunit A"/>
    <property type="match status" value="1"/>
</dbReference>
<proteinExistence type="inferred from homology"/>
<evidence type="ECO:0000256" key="6">
    <source>
        <dbReference type="ARBA" id="ARBA00023235"/>
    </source>
</evidence>
<dbReference type="InterPro" id="IPR017850">
    <property type="entry name" value="Alkaline_phosphatase_core_sf"/>
</dbReference>
<organism evidence="8 9">
    <name type="scientific">Draconibacterium aestuarii</name>
    <dbReference type="NCBI Taxonomy" id="2998507"/>
    <lineage>
        <taxon>Bacteria</taxon>
        <taxon>Pseudomonadati</taxon>
        <taxon>Bacteroidota</taxon>
        <taxon>Bacteroidia</taxon>
        <taxon>Marinilabiliales</taxon>
        <taxon>Prolixibacteraceae</taxon>
        <taxon>Draconibacterium</taxon>
    </lineage>
</organism>
<dbReference type="Pfam" id="PF01676">
    <property type="entry name" value="Metalloenzyme"/>
    <property type="match status" value="1"/>
</dbReference>
<comment type="caution">
    <text evidence="8">The sequence shown here is derived from an EMBL/GenBank/DDBJ whole genome shotgun (WGS) entry which is preliminary data.</text>
</comment>
<sequence length="402" mass="44346">MKHIIILGDGMSDEPLKDYDNKTPLQMANKPHIDWLAKNGQSGQFKTVPETMHPGSEIANMAVLGYDVEKVFEGRGVIEAASMGVDIEPGDLGLRCNLICVEGENIKNHSAGHISNKEATELIEFLEDKLGNETVKFYPGVSYRHLLVLKGGIKHIACIPPHDVPGQPFKPLLPKAKTEEAQKTSDLITYLILKSQELLENHPVNVKRKAEGKDPANCIWPWSPGYKPAMPTLKEMYGIEKSAVISAVDLIQGIGVYAGMKVIHVKGATGLYDTNYEGKAEAAIEALKENDFVYLHIEASDEAGHEGDVELKTKTIEYLDQRVVKYIIEETAKMEEGVAIAILPDHPTPCALKTHTRDAVPFTIYKPGNEPDLVEVYDEFDTKNGIFGVVKGNEFIQLFLGS</sequence>
<dbReference type="InterPro" id="IPR042253">
    <property type="entry name" value="Pglycerate_mutase_ApgM_sf"/>
</dbReference>
<evidence type="ECO:0000313" key="8">
    <source>
        <dbReference type="EMBL" id="MCY1720130.1"/>
    </source>
</evidence>
<comment type="pathway">
    <text evidence="3">Carbohydrate degradation.</text>
</comment>
<dbReference type="NCBIfam" id="TIGR02535">
    <property type="entry name" value="hyp_Hser_kinase"/>
    <property type="match status" value="1"/>
</dbReference>
<keyword evidence="6 8" id="KW-0413">Isomerase</keyword>
<dbReference type="EMBL" id="JAPOHD010000013">
    <property type="protein sequence ID" value="MCY1720130.1"/>
    <property type="molecule type" value="Genomic_DNA"/>
</dbReference>
<dbReference type="GO" id="GO:0004619">
    <property type="term" value="F:phosphoglycerate mutase activity"/>
    <property type="evidence" value="ECO:0007669"/>
    <property type="project" value="UniProtKB-EC"/>
</dbReference>
<evidence type="ECO:0000256" key="3">
    <source>
        <dbReference type="ARBA" id="ARBA00004921"/>
    </source>
</evidence>
<dbReference type="InterPro" id="IPR004456">
    <property type="entry name" value="Pglycerate_mutase_ApgM"/>
</dbReference>
<dbReference type="PIRSF" id="PIRSF006392">
    <property type="entry name" value="IPGAM_arch"/>
    <property type="match status" value="1"/>
</dbReference>
<dbReference type="CDD" id="cd16011">
    <property type="entry name" value="iPGM_like"/>
    <property type="match status" value="1"/>
</dbReference>
<keyword evidence="5" id="KW-0324">Glycolysis</keyword>
<dbReference type="Pfam" id="PF10143">
    <property type="entry name" value="PhosphMutase"/>
    <property type="match status" value="1"/>
</dbReference>
<accession>A0A9X3F4A2</accession>
<dbReference type="EC" id="5.4.2.12" evidence="8"/>
<dbReference type="SUPFAM" id="SSF53649">
    <property type="entry name" value="Alkaline phosphatase-like"/>
    <property type="match status" value="1"/>
</dbReference>
<dbReference type="RefSeq" id="WP_343332464.1">
    <property type="nucleotide sequence ID" value="NZ_JAPOHD010000013.1"/>
</dbReference>
<reference evidence="8" key="1">
    <citation type="submission" date="2022-11" db="EMBL/GenBank/DDBJ databases">
        <title>Marilongibacter aestuarii gen. nov., sp. nov., isolated from tidal flat sediment.</title>
        <authorList>
            <person name="Jiayan W."/>
        </authorList>
    </citation>
    <scope>NUCLEOTIDE SEQUENCE</scope>
    <source>
        <strain evidence="8">Z1-6</strain>
    </source>
</reference>
<comment type="function">
    <text evidence="2">Catalyzes the interconversion of 2-phosphoglycerate and 3-phosphoglycerate.</text>
</comment>
<dbReference type="Proteomes" id="UP001145087">
    <property type="component" value="Unassembled WGS sequence"/>
</dbReference>
<dbReference type="GO" id="GO:0006096">
    <property type="term" value="P:glycolytic process"/>
    <property type="evidence" value="ECO:0007669"/>
    <property type="project" value="UniProtKB-KW"/>
</dbReference>
<evidence type="ECO:0000313" key="9">
    <source>
        <dbReference type="Proteomes" id="UP001145087"/>
    </source>
</evidence>
<comment type="catalytic activity">
    <reaction evidence="1">
        <text>(2R)-2-phosphoglycerate = (2R)-3-phosphoglycerate</text>
        <dbReference type="Rhea" id="RHEA:15901"/>
        <dbReference type="ChEBI" id="CHEBI:58272"/>
        <dbReference type="ChEBI" id="CHEBI:58289"/>
        <dbReference type="EC" id="5.4.2.12"/>
    </reaction>
</comment>
<evidence type="ECO:0000259" key="7">
    <source>
        <dbReference type="Pfam" id="PF01676"/>
    </source>
</evidence>
<comment type="similarity">
    <text evidence="4">Belongs to the BPG-independent phosphoglycerate mutase family. A-PGAM subfamily.</text>
</comment>
<name>A0A9X3F4A2_9BACT</name>
<protein>
    <submittedName>
        <fullName evidence="8">Cofactor-independent phosphoglycerate mutase</fullName>
        <ecNumber evidence="8">5.4.2.12</ecNumber>
    </submittedName>
</protein>
<dbReference type="NCBIfam" id="TIGR00306">
    <property type="entry name" value="apgM"/>
    <property type="match status" value="1"/>
</dbReference>
<evidence type="ECO:0000256" key="1">
    <source>
        <dbReference type="ARBA" id="ARBA00000370"/>
    </source>
</evidence>
<dbReference type="InterPro" id="IPR023665">
    <property type="entry name" value="ApgAM_prokaryotes"/>
</dbReference>
<keyword evidence="9" id="KW-1185">Reference proteome</keyword>
<evidence type="ECO:0000256" key="4">
    <source>
        <dbReference type="ARBA" id="ARBA00005524"/>
    </source>
</evidence>
<evidence type="ECO:0000256" key="2">
    <source>
        <dbReference type="ARBA" id="ARBA00002315"/>
    </source>
</evidence>
<feature type="domain" description="Metalloenzyme" evidence="7">
    <location>
        <begin position="1"/>
        <end position="393"/>
    </location>
</feature>